<feature type="transmembrane region" description="Helical" evidence="7">
    <location>
        <begin position="147"/>
        <end position="169"/>
    </location>
</feature>
<proteinExistence type="predicted"/>
<dbReference type="EMBL" id="FOGT01000005">
    <property type="protein sequence ID" value="SER96428.1"/>
    <property type="molecule type" value="Genomic_DNA"/>
</dbReference>
<evidence type="ECO:0000256" key="5">
    <source>
        <dbReference type="ARBA" id="ARBA00022989"/>
    </source>
</evidence>
<feature type="transmembrane region" description="Helical" evidence="7">
    <location>
        <begin position="34"/>
        <end position="57"/>
    </location>
</feature>
<dbReference type="CDD" id="cd16015">
    <property type="entry name" value="LTA_synthase"/>
    <property type="match status" value="1"/>
</dbReference>
<evidence type="ECO:0000256" key="2">
    <source>
        <dbReference type="ARBA" id="ARBA00004936"/>
    </source>
</evidence>
<accession>A0A1H9TH30</accession>
<evidence type="ECO:0000313" key="10">
    <source>
        <dbReference type="Proteomes" id="UP000198571"/>
    </source>
</evidence>
<feature type="transmembrane region" description="Helical" evidence="7">
    <location>
        <begin position="64"/>
        <end position="85"/>
    </location>
</feature>
<comment type="subcellular location">
    <subcellularLocation>
        <location evidence="1">Cell membrane</location>
        <topology evidence="1">Multi-pass membrane protein</topology>
    </subcellularLocation>
</comment>
<evidence type="ECO:0000256" key="4">
    <source>
        <dbReference type="ARBA" id="ARBA00022692"/>
    </source>
</evidence>
<dbReference type="Proteomes" id="UP000198571">
    <property type="component" value="Unassembled WGS sequence"/>
</dbReference>
<gene>
    <name evidence="9" type="ORF">SAMN05518684_105334</name>
</gene>
<dbReference type="GO" id="GO:0016740">
    <property type="term" value="F:transferase activity"/>
    <property type="evidence" value="ECO:0007669"/>
    <property type="project" value="UniProtKB-KW"/>
</dbReference>
<keyword evidence="5 7" id="KW-1133">Transmembrane helix</keyword>
<evidence type="ECO:0000313" key="9">
    <source>
        <dbReference type="EMBL" id="SER96428.1"/>
    </source>
</evidence>
<dbReference type="STRING" id="1601833.SAMN05518684_105334"/>
<name>A0A1H9TH30_9BACI</name>
<evidence type="ECO:0000256" key="1">
    <source>
        <dbReference type="ARBA" id="ARBA00004651"/>
    </source>
</evidence>
<dbReference type="PANTHER" id="PTHR47371">
    <property type="entry name" value="LIPOTEICHOIC ACID SYNTHASE"/>
    <property type="match status" value="1"/>
</dbReference>
<comment type="pathway">
    <text evidence="2">Cell wall biogenesis; lipoteichoic acid biosynthesis.</text>
</comment>
<keyword evidence="3" id="KW-1003">Cell membrane</keyword>
<dbReference type="Gene3D" id="3.40.720.10">
    <property type="entry name" value="Alkaline Phosphatase, subunit A"/>
    <property type="match status" value="1"/>
</dbReference>
<dbReference type="SUPFAM" id="SSF53649">
    <property type="entry name" value="Alkaline phosphatase-like"/>
    <property type="match status" value="1"/>
</dbReference>
<dbReference type="Gene3D" id="3.30.1120.170">
    <property type="match status" value="1"/>
</dbReference>
<keyword evidence="9" id="KW-0808">Transferase</keyword>
<feature type="transmembrane region" description="Helical" evidence="7">
    <location>
        <begin position="118"/>
        <end position="135"/>
    </location>
</feature>
<reference evidence="10" key="1">
    <citation type="submission" date="2016-10" db="EMBL/GenBank/DDBJ databases">
        <authorList>
            <person name="Varghese N."/>
            <person name="Submissions S."/>
        </authorList>
    </citation>
    <scope>NUCLEOTIDE SEQUENCE [LARGE SCALE GENOMIC DNA]</scope>
    <source>
        <strain evidence="10">S9</strain>
    </source>
</reference>
<evidence type="ECO:0000256" key="7">
    <source>
        <dbReference type="SAM" id="Phobius"/>
    </source>
</evidence>
<evidence type="ECO:0000256" key="3">
    <source>
        <dbReference type="ARBA" id="ARBA00022475"/>
    </source>
</evidence>
<dbReference type="Pfam" id="PF00884">
    <property type="entry name" value="Sulfatase"/>
    <property type="match status" value="1"/>
</dbReference>
<keyword evidence="4 7" id="KW-0812">Transmembrane</keyword>
<dbReference type="GO" id="GO:0005886">
    <property type="term" value="C:plasma membrane"/>
    <property type="evidence" value="ECO:0007669"/>
    <property type="project" value="UniProtKB-SubCell"/>
</dbReference>
<evidence type="ECO:0000256" key="6">
    <source>
        <dbReference type="ARBA" id="ARBA00023136"/>
    </source>
</evidence>
<dbReference type="InterPro" id="IPR017850">
    <property type="entry name" value="Alkaline_phosphatase_core_sf"/>
</dbReference>
<evidence type="ECO:0000259" key="8">
    <source>
        <dbReference type="Pfam" id="PF00884"/>
    </source>
</evidence>
<feature type="transmembrane region" description="Helical" evidence="7">
    <location>
        <begin position="7"/>
        <end position="28"/>
    </location>
</feature>
<dbReference type="InterPro" id="IPR050448">
    <property type="entry name" value="OpgB/LTA_synthase_biosynth"/>
</dbReference>
<protein>
    <submittedName>
        <fullName evidence="9">Phosphoglycerol transferase MdoB</fullName>
    </submittedName>
</protein>
<dbReference type="RefSeq" id="WP_177174251.1">
    <property type="nucleotide sequence ID" value="NZ_FOGT01000005.1"/>
</dbReference>
<dbReference type="PANTHER" id="PTHR47371:SF3">
    <property type="entry name" value="PHOSPHOGLYCEROL TRANSFERASE I"/>
    <property type="match status" value="1"/>
</dbReference>
<feature type="domain" description="Sulfatase N-terminal" evidence="8">
    <location>
        <begin position="284"/>
        <end position="563"/>
    </location>
</feature>
<keyword evidence="6 7" id="KW-0472">Membrane</keyword>
<dbReference type="InterPro" id="IPR000917">
    <property type="entry name" value="Sulfatase_N"/>
</dbReference>
<dbReference type="AlphaFoldDB" id="A0A1H9TH30"/>
<sequence>MVSKGKAYSLLFLFISVLINESIFRIASEGSLSITGLSISFLFSLSIALGIFTLASLFNARINYVIFSGFLVLTGLLFSSQLIYFKFFKTFYSLYSTGNVLQVAEFWRDIIELGLGNFAWIALFFSPAVFLFLYGKKLMTFHKLKGGLMTVLGCSFIISYFSAISVIYINGQDTNSPYELYFKQGGIVRSVDQLGLLTAMRLDLQRLVSDYPSGLAVKVPGELPAREEGEGEGLKEDELQMLDIDFETLIAEEEDEHIKQMHRYFHNVPPSRKNEFTGRFEGYNLVLITAEGFSPYAVHKEVTPTLYKMVNEGYKFTNFYNPLWEVSTSDGEYVATTGLLPMNGVWSFYKSGSNLMPFAMGNQLKKRGYKTVAYHNHTYSYYRRDVSHPNMGYSYKGIGNGLEVEEIWPASDLEMMQKTVPEYIKTQPFHAYYMTVSGHMQYNFSGNNQANKNRHYVEHLPFSEQAKAYLATQVELDHALDYLLSRLKEEGIAEQTLIVLSADHYPYGLEKKTIEELAGEPVERNFELYKSPLIMYTDGMEPVTVDKPASSLDIIPTLSNLMGLEFDSRLMIGRDIFSNSDPLVIFSNKSFITDKGRFNSETNTFTPVPGADVSEGYAEKISAEITNKFNVSANILELDYYNKVISD</sequence>
<keyword evidence="10" id="KW-1185">Reference proteome</keyword>
<organism evidence="9 10">
    <name type="scientific">Salipaludibacillus aurantiacus</name>
    <dbReference type="NCBI Taxonomy" id="1601833"/>
    <lineage>
        <taxon>Bacteria</taxon>
        <taxon>Bacillati</taxon>
        <taxon>Bacillota</taxon>
        <taxon>Bacilli</taxon>
        <taxon>Bacillales</taxon>
        <taxon>Bacillaceae</taxon>
    </lineage>
</organism>